<comment type="similarity">
    <text evidence="2 9 14">Belongs to the glutamyl-tRNA reductase family.</text>
</comment>
<sequence length="446" mass="47617">MTSVSPRPDLPGVHVLGLNHQTAPVALRERVAFSGEACAAALAQLRTLPAVREVALLSTCNRTELYAVSDDGDALADWLASHSGTGPDLHAYLYRHRGADAVRHLFRVATGLDSLVLGEPQILGQVKDAWSTARTAGVLGPHLDRLFQHAFSTAKRARSDTRIGANPVSVASAAVRLAQESFARLEDSTVLLIGAGETIELAARHLVQAKAKRLLVANRTLAHAQDLATRHGGYALPLADLAKHLAEADVVLSATASREPVLIKAQVAAALEARKHRPMLLLDLAVPRDIASDVAELRDVFLYTVDDLERAIEDNRRRRREAADEAETIVELQVARYVEAAAAQARSEPLKRLRAHGDAARLDALARAHAQLAAGMAPEDALNYLAHTLTNRLLHAPTVALREAAVLGDAGFARAAVAMFPDPASTTPPLDTPLDPASVLTPPAPK</sequence>
<dbReference type="InterPro" id="IPR015895">
    <property type="entry name" value="4pyrrol_synth_GluRdtase_N"/>
</dbReference>
<dbReference type="AlphaFoldDB" id="A0A918T508"/>
<dbReference type="GO" id="GO:0019353">
    <property type="term" value="P:protoporphyrinogen IX biosynthetic process from glutamate"/>
    <property type="evidence" value="ECO:0007669"/>
    <property type="project" value="TreeGrafter"/>
</dbReference>
<feature type="binding site" evidence="9 11">
    <location>
        <begin position="119"/>
        <end position="121"/>
    </location>
    <ligand>
        <name>substrate</name>
    </ligand>
</feature>
<feature type="domain" description="Quinate/shikimate 5-dehydrogenase/glutamyl-tRNA reductase" evidence="17">
    <location>
        <begin position="177"/>
        <end position="310"/>
    </location>
</feature>
<evidence type="ECO:0000259" key="17">
    <source>
        <dbReference type="Pfam" id="PF01488"/>
    </source>
</evidence>
<dbReference type="Pfam" id="PF01488">
    <property type="entry name" value="Shikimate_DH"/>
    <property type="match status" value="1"/>
</dbReference>
<feature type="binding site" evidence="9 11">
    <location>
        <begin position="59"/>
        <end position="62"/>
    </location>
    <ligand>
        <name>substrate</name>
    </ligand>
</feature>
<evidence type="ECO:0000256" key="12">
    <source>
        <dbReference type="PIRSR" id="PIRSR000445-3"/>
    </source>
</evidence>
<keyword evidence="6 9" id="KW-0627">Porphyrin biosynthesis</keyword>
<protein>
    <recommendedName>
        <fullName evidence="8 9">Glutamyl-tRNA reductase</fullName>
        <shortName evidence="9">GluTR</shortName>
        <ecNumber evidence="3 9">1.2.1.70</ecNumber>
    </recommendedName>
</protein>
<comment type="miscellaneous">
    <text evidence="9">During catalysis, the active site Cys acts as a nucleophile attacking the alpha-carbonyl group of tRNA-bound glutamate with the formation of a thioester intermediate between enzyme and glutamate, and the concomitant release of tRNA(Glu). The thioester intermediate is finally reduced by direct hydride transfer from NADPH, to form the product GSA.</text>
</comment>
<evidence type="ECO:0000256" key="13">
    <source>
        <dbReference type="PIRSR" id="PIRSR000445-4"/>
    </source>
</evidence>
<evidence type="ECO:0000256" key="10">
    <source>
        <dbReference type="PIRSR" id="PIRSR000445-1"/>
    </source>
</evidence>
<feature type="binding site" evidence="9 12">
    <location>
        <begin position="194"/>
        <end position="199"/>
    </location>
    <ligand>
        <name>NADP(+)</name>
        <dbReference type="ChEBI" id="CHEBI:58349"/>
    </ligand>
</feature>
<evidence type="ECO:0000256" key="1">
    <source>
        <dbReference type="ARBA" id="ARBA00005059"/>
    </source>
</evidence>
<keyword evidence="5 9" id="KW-0560">Oxidoreductase</keyword>
<dbReference type="InterPro" id="IPR036291">
    <property type="entry name" value="NAD(P)-bd_dom_sf"/>
</dbReference>
<accession>A0A918T508</accession>
<dbReference type="Gene3D" id="3.40.50.720">
    <property type="entry name" value="NAD(P)-binding Rossmann-like Domain"/>
    <property type="match status" value="1"/>
</dbReference>
<comment type="pathway">
    <text evidence="1 9 14">Porphyrin-containing compound metabolism; protoporphyrin-IX biosynthesis; 5-aminolevulinate from L-glutamyl-tRNA(Glu): step 1/2.</text>
</comment>
<comment type="function">
    <text evidence="9">Catalyzes the NADPH-dependent reduction of glutamyl-tRNA(Glu) to glutamate 1-semialdehyde (GSA).</text>
</comment>
<dbReference type="Gene3D" id="3.30.460.30">
    <property type="entry name" value="Glutamyl-tRNA reductase, N-terminal domain"/>
    <property type="match status" value="1"/>
</dbReference>
<dbReference type="Proteomes" id="UP000646426">
    <property type="component" value="Unassembled WGS sequence"/>
</dbReference>
<comment type="caution">
    <text evidence="19">The sequence shown here is derived from an EMBL/GenBank/DDBJ whole genome shotgun (WGS) entry which is preliminary data.</text>
</comment>
<dbReference type="PANTHER" id="PTHR43013:SF1">
    <property type="entry name" value="GLUTAMYL-TRNA REDUCTASE"/>
    <property type="match status" value="1"/>
</dbReference>
<evidence type="ECO:0000256" key="15">
    <source>
        <dbReference type="SAM" id="MobiDB-lite"/>
    </source>
</evidence>
<evidence type="ECO:0000313" key="19">
    <source>
        <dbReference type="EMBL" id="GHA89524.1"/>
    </source>
</evidence>
<dbReference type="CDD" id="cd05213">
    <property type="entry name" value="NAD_bind_Glutamyl_tRNA_reduct"/>
    <property type="match status" value="1"/>
</dbReference>
<feature type="domain" description="Glutamyl-tRNA reductase N-terminal" evidence="18">
    <location>
        <begin position="16"/>
        <end position="161"/>
    </location>
</feature>
<dbReference type="InterPro" id="IPR036343">
    <property type="entry name" value="GluRdtase_N_sf"/>
</dbReference>
<dbReference type="GO" id="GO:0050661">
    <property type="term" value="F:NADP binding"/>
    <property type="evidence" value="ECO:0007669"/>
    <property type="project" value="InterPro"/>
</dbReference>
<dbReference type="SUPFAM" id="SSF69742">
    <property type="entry name" value="Glutamyl tRNA-reductase catalytic, N-terminal domain"/>
    <property type="match status" value="1"/>
</dbReference>
<proteinExistence type="inferred from homology"/>
<dbReference type="InterPro" id="IPR036453">
    <property type="entry name" value="GluRdtase_dimer_dom_sf"/>
</dbReference>
<feature type="active site" description="Nucleophile" evidence="9 10">
    <location>
        <position position="60"/>
    </location>
</feature>
<dbReference type="InterPro" id="IPR015896">
    <property type="entry name" value="4pyrrol_synth_GluRdtase_dimer"/>
</dbReference>
<dbReference type="GO" id="GO:0008883">
    <property type="term" value="F:glutamyl-tRNA reductase activity"/>
    <property type="evidence" value="ECO:0007669"/>
    <property type="project" value="UniProtKB-UniRule"/>
</dbReference>
<dbReference type="RefSeq" id="WP_189457850.1">
    <property type="nucleotide sequence ID" value="NZ_BMYD01000007.1"/>
</dbReference>
<evidence type="ECO:0000256" key="9">
    <source>
        <dbReference type="HAMAP-Rule" id="MF_00087"/>
    </source>
</evidence>
<feature type="site" description="Important for activity" evidence="9 13">
    <location>
        <position position="104"/>
    </location>
</feature>
<dbReference type="FunFam" id="3.30.460.30:FF:000001">
    <property type="entry name" value="Glutamyl-tRNA reductase"/>
    <property type="match status" value="1"/>
</dbReference>
<feature type="domain" description="Tetrapyrrole biosynthesis glutamyl-tRNA reductase dimerisation" evidence="16">
    <location>
        <begin position="325"/>
        <end position="419"/>
    </location>
</feature>
<dbReference type="PIRSF" id="PIRSF000445">
    <property type="entry name" value="4pyrrol_synth_GluRdtase"/>
    <property type="match status" value="1"/>
</dbReference>
<evidence type="ECO:0000313" key="20">
    <source>
        <dbReference type="Proteomes" id="UP000646426"/>
    </source>
</evidence>
<dbReference type="PROSITE" id="PS00747">
    <property type="entry name" value="GLUTR"/>
    <property type="match status" value="1"/>
</dbReference>
<keyword evidence="4 9" id="KW-0521">NADP</keyword>
<dbReference type="InterPro" id="IPR006151">
    <property type="entry name" value="Shikm_DH/Glu-tRNA_Rdtase"/>
</dbReference>
<dbReference type="FunFam" id="3.40.50.720:FF:000031">
    <property type="entry name" value="Glutamyl-tRNA reductase"/>
    <property type="match status" value="1"/>
</dbReference>
<comment type="subunit">
    <text evidence="9">Homodimer.</text>
</comment>
<comment type="catalytic activity">
    <reaction evidence="7 9 14">
        <text>(S)-4-amino-5-oxopentanoate + tRNA(Glu) + NADP(+) = L-glutamyl-tRNA(Glu) + NADPH + H(+)</text>
        <dbReference type="Rhea" id="RHEA:12344"/>
        <dbReference type="Rhea" id="RHEA-COMP:9663"/>
        <dbReference type="Rhea" id="RHEA-COMP:9680"/>
        <dbReference type="ChEBI" id="CHEBI:15378"/>
        <dbReference type="ChEBI" id="CHEBI:57501"/>
        <dbReference type="ChEBI" id="CHEBI:57783"/>
        <dbReference type="ChEBI" id="CHEBI:58349"/>
        <dbReference type="ChEBI" id="CHEBI:78442"/>
        <dbReference type="ChEBI" id="CHEBI:78520"/>
        <dbReference type="EC" id="1.2.1.70"/>
    </reaction>
</comment>
<feature type="region of interest" description="Disordered" evidence="15">
    <location>
        <begin position="424"/>
        <end position="446"/>
    </location>
</feature>
<evidence type="ECO:0000256" key="4">
    <source>
        <dbReference type="ARBA" id="ARBA00022857"/>
    </source>
</evidence>
<evidence type="ECO:0000256" key="8">
    <source>
        <dbReference type="ARBA" id="ARBA00068659"/>
    </source>
</evidence>
<evidence type="ECO:0000259" key="16">
    <source>
        <dbReference type="Pfam" id="PF00745"/>
    </source>
</evidence>
<feature type="binding site" evidence="9 11">
    <location>
        <position position="114"/>
    </location>
    <ligand>
        <name>substrate</name>
    </ligand>
</feature>
<dbReference type="InterPro" id="IPR000343">
    <property type="entry name" value="4pyrrol_synth_GluRdtase"/>
</dbReference>
<dbReference type="SUPFAM" id="SSF69075">
    <property type="entry name" value="Glutamyl tRNA-reductase dimerization domain"/>
    <property type="match status" value="1"/>
</dbReference>
<comment type="domain">
    <text evidence="9">Possesses an unusual extended V-shaped dimeric structure with each monomer consisting of three distinct domains arranged along a curved 'spinal' alpha-helix. The N-terminal catalytic domain specifically recognizes the glutamate moiety of the substrate. The second domain is the NADPH-binding domain, and the third C-terminal domain is responsible for dimerization.</text>
</comment>
<evidence type="ECO:0000256" key="7">
    <source>
        <dbReference type="ARBA" id="ARBA00047464"/>
    </source>
</evidence>
<dbReference type="EC" id="1.2.1.70" evidence="3 9"/>
<evidence type="ECO:0000256" key="11">
    <source>
        <dbReference type="PIRSR" id="PIRSR000445-2"/>
    </source>
</evidence>
<evidence type="ECO:0000256" key="2">
    <source>
        <dbReference type="ARBA" id="ARBA00005916"/>
    </source>
</evidence>
<dbReference type="NCBIfam" id="TIGR01035">
    <property type="entry name" value="hemA"/>
    <property type="match status" value="1"/>
</dbReference>
<dbReference type="InterPro" id="IPR018214">
    <property type="entry name" value="GluRdtase_CS"/>
</dbReference>
<evidence type="ECO:0000259" key="18">
    <source>
        <dbReference type="Pfam" id="PF05201"/>
    </source>
</evidence>
<gene>
    <name evidence="9 19" type="primary">hemA</name>
    <name evidence="19" type="ORF">GCM10007067_29240</name>
</gene>
<evidence type="ECO:0000256" key="3">
    <source>
        <dbReference type="ARBA" id="ARBA00012970"/>
    </source>
</evidence>
<organism evidence="19 20">
    <name type="scientific">Cognatilysobacter bugurensis</name>
    <dbReference type="NCBI Taxonomy" id="543356"/>
    <lineage>
        <taxon>Bacteria</taxon>
        <taxon>Pseudomonadati</taxon>
        <taxon>Pseudomonadota</taxon>
        <taxon>Gammaproteobacteria</taxon>
        <taxon>Lysobacterales</taxon>
        <taxon>Lysobacteraceae</taxon>
        <taxon>Cognatilysobacter</taxon>
    </lineage>
</organism>
<name>A0A918T508_9GAMM</name>
<dbReference type="EMBL" id="BMYD01000007">
    <property type="protein sequence ID" value="GHA89524.1"/>
    <property type="molecule type" value="Genomic_DNA"/>
</dbReference>
<keyword evidence="20" id="KW-1185">Reference proteome</keyword>
<evidence type="ECO:0000256" key="14">
    <source>
        <dbReference type="RuleBase" id="RU000584"/>
    </source>
</evidence>
<evidence type="ECO:0000256" key="5">
    <source>
        <dbReference type="ARBA" id="ARBA00023002"/>
    </source>
</evidence>
<dbReference type="Pfam" id="PF05201">
    <property type="entry name" value="GlutR_N"/>
    <property type="match status" value="1"/>
</dbReference>
<dbReference type="PANTHER" id="PTHR43013">
    <property type="entry name" value="GLUTAMYL-TRNA REDUCTASE"/>
    <property type="match status" value="1"/>
</dbReference>
<reference evidence="19" key="1">
    <citation type="journal article" date="2014" name="Int. J. Syst. Evol. Microbiol.">
        <title>Complete genome sequence of Corynebacterium casei LMG S-19264T (=DSM 44701T), isolated from a smear-ripened cheese.</title>
        <authorList>
            <consortium name="US DOE Joint Genome Institute (JGI-PGF)"/>
            <person name="Walter F."/>
            <person name="Albersmeier A."/>
            <person name="Kalinowski J."/>
            <person name="Ruckert C."/>
        </authorList>
    </citation>
    <scope>NUCLEOTIDE SEQUENCE</scope>
    <source>
        <strain evidence="19">KCTC 23077</strain>
    </source>
</reference>
<dbReference type="SUPFAM" id="SSF51735">
    <property type="entry name" value="NAD(P)-binding Rossmann-fold domains"/>
    <property type="match status" value="1"/>
</dbReference>
<feature type="binding site" evidence="9 11">
    <location>
        <position position="125"/>
    </location>
    <ligand>
        <name>substrate</name>
    </ligand>
</feature>
<dbReference type="Pfam" id="PF00745">
    <property type="entry name" value="GlutR_dimer"/>
    <property type="match status" value="1"/>
</dbReference>
<dbReference type="HAMAP" id="MF_00087">
    <property type="entry name" value="Glu_tRNA_reductase"/>
    <property type="match status" value="1"/>
</dbReference>
<reference evidence="19" key="2">
    <citation type="submission" date="2020-09" db="EMBL/GenBank/DDBJ databases">
        <authorList>
            <person name="Sun Q."/>
            <person name="Kim S."/>
        </authorList>
    </citation>
    <scope>NUCLEOTIDE SEQUENCE</scope>
    <source>
        <strain evidence="19">KCTC 23077</strain>
    </source>
</reference>
<feature type="compositionally biased region" description="Low complexity" evidence="15">
    <location>
        <begin position="424"/>
        <end position="438"/>
    </location>
</feature>
<evidence type="ECO:0000256" key="6">
    <source>
        <dbReference type="ARBA" id="ARBA00023244"/>
    </source>
</evidence>